<keyword evidence="2" id="KW-1185">Reference proteome</keyword>
<reference evidence="1" key="1">
    <citation type="submission" date="2019-11" db="EMBL/GenBank/DDBJ databases">
        <authorList>
            <person name="Kojima H."/>
        </authorList>
    </citation>
    <scope>NUCLEOTIDE SEQUENCE</scope>
    <source>
        <strain evidence="1">H1576</strain>
    </source>
</reference>
<dbReference type="EMBL" id="CP046072">
    <property type="protein sequence ID" value="QSZ41215.1"/>
    <property type="molecule type" value="Genomic_DNA"/>
</dbReference>
<dbReference type="AlphaFoldDB" id="A0A975AZ81"/>
<reference evidence="1" key="2">
    <citation type="submission" date="2021-04" db="EMBL/GenBank/DDBJ databases">
        <title>Isolation and characterization of a novel species of the genus Sulfurimonas.</title>
        <authorList>
            <person name="Fukui M."/>
        </authorList>
    </citation>
    <scope>NUCLEOTIDE SEQUENCE</scope>
    <source>
        <strain evidence="1">H1576</strain>
    </source>
</reference>
<organism evidence="1 2">
    <name type="scientific">Sulfurimonas aquatica</name>
    <dbReference type="NCBI Taxonomy" id="2672570"/>
    <lineage>
        <taxon>Bacteria</taxon>
        <taxon>Pseudomonadati</taxon>
        <taxon>Campylobacterota</taxon>
        <taxon>Epsilonproteobacteria</taxon>
        <taxon>Campylobacterales</taxon>
        <taxon>Sulfurimonadaceae</taxon>
        <taxon>Sulfurimonas</taxon>
    </lineage>
</organism>
<evidence type="ECO:0000313" key="1">
    <source>
        <dbReference type="EMBL" id="QSZ41215.1"/>
    </source>
</evidence>
<accession>A0A975AZ81</accession>
<protein>
    <submittedName>
        <fullName evidence="1">Uncharacterized protein</fullName>
    </submittedName>
</protein>
<name>A0A975AZ81_9BACT</name>
<gene>
    <name evidence="1" type="ORF">GJV85_03500</name>
</gene>
<dbReference type="RefSeq" id="WP_207562492.1">
    <property type="nucleotide sequence ID" value="NZ_CP046072.1"/>
</dbReference>
<dbReference type="KEGG" id="saqt:GJV85_03500"/>
<sequence length="62" mass="7176">MRDYEDLPRELKSKIEEICELDPYGLSPKTLYKNIYTSSGSYVKLAEIFEVMPSLVKAIKEC</sequence>
<proteinExistence type="predicted"/>
<dbReference type="Proteomes" id="UP000671852">
    <property type="component" value="Chromosome"/>
</dbReference>
<evidence type="ECO:0000313" key="2">
    <source>
        <dbReference type="Proteomes" id="UP000671852"/>
    </source>
</evidence>